<accession>A0A0E9PVG8</accession>
<proteinExistence type="predicted"/>
<dbReference type="AlphaFoldDB" id="A0A0E9PVG8"/>
<reference evidence="1" key="2">
    <citation type="journal article" date="2015" name="Fish Shellfish Immunol.">
        <title>Early steps in the European eel (Anguilla anguilla)-Vibrio vulnificus interaction in the gills: Role of the RtxA13 toxin.</title>
        <authorList>
            <person name="Callol A."/>
            <person name="Pajuelo D."/>
            <person name="Ebbesson L."/>
            <person name="Teles M."/>
            <person name="MacKenzie S."/>
            <person name="Amaro C."/>
        </authorList>
    </citation>
    <scope>NUCLEOTIDE SEQUENCE</scope>
</reference>
<organism evidence="1">
    <name type="scientific">Anguilla anguilla</name>
    <name type="common">European freshwater eel</name>
    <name type="synonym">Muraena anguilla</name>
    <dbReference type="NCBI Taxonomy" id="7936"/>
    <lineage>
        <taxon>Eukaryota</taxon>
        <taxon>Metazoa</taxon>
        <taxon>Chordata</taxon>
        <taxon>Craniata</taxon>
        <taxon>Vertebrata</taxon>
        <taxon>Euteleostomi</taxon>
        <taxon>Actinopterygii</taxon>
        <taxon>Neopterygii</taxon>
        <taxon>Teleostei</taxon>
        <taxon>Anguilliformes</taxon>
        <taxon>Anguillidae</taxon>
        <taxon>Anguilla</taxon>
    </lineage>
</organism>
<protein>
    <submittedName>
        <fullName evidence="1">Uncharacterized protein</fullName>
    </submittedName>
</protein>
<name>A0A0E9PVG8_ANGAN</name>
<dbReference type="EMBL" id="GBXM01100078">
    <property type="protein sequence ID" value="JAH08499.1"/>
    <property type="molecule type" value="Transcribed_RNA"/>
</dbReference>
<sequence length="43" mass="4816">MQSLLKRLADFKSRLCDPAQKSLVVSYGELAAAALWKLEEATY</sequence>
<evidence type="ECO:0000313" key="1">
    <source>
        <dbReference type="EMBL" id="JAH08499.1"/>
    </source>
</evidence>
<reference evidence="1" key="1">
    <citation type="submission" date="2014-11" db="EMBL/GenBank/DDBJ databases">
        <authorList>
            <person name="Amaro Gonzalez C."/>
        </authorList>
    </citation>
    <scope>NUCLEOTIDE SEQUENCE</scope>
</reference>